<name>A0AB34IHD2_PRYPA</name>
<gene>
    <name evidence="2" type="ORF">AB1Y20_014006</name>
</gene>
<evidence type="ECO:0000313" key="2">
    <source>
        <dbReference type="EMBL" id="KAL1498695.1"/>
    </source>
</evidence>
<accession>A0AB34IHD2</accession>
<evidence type="ECO:0000313" key="3">
    <source>
        <dbReference type="Proteomes" id="UP001515480"/>
    </source>
</evidence>
<comment type="caution">
    <text evidence="2">The sequence shown here is derived from an EMBL/GenBank/DDBJ whole genome shotgun (WGS) entry which is preliminary data.</text>
</comment>
<feature type="region of interest" description="Disordered" evidence="1">
    <location>
        <begin position="224"/>
        <end position="245"/>
    </location>
</feature>
<feature type="region of interest" description="Disordered" evidence="1">
    <location>
        <begin position="257"/>
        <end position="278"/>
    </location>
</feature>
<dbReference type="Proteomes" id="UP001515480">
    <property type="component" value="Unassembled WGS sequence"/>
</dbReference>
<dbReference type="AlphaFoldDB" id="A0AB34IHD2"/>
<keyword evidence="3" id="KW-1185">Reference proteome</keyword>
<sequence>MNMNSTYPFSFCTCNQEQGKDFTQHPKDHDFVDADRACRLAHVSPEWRWLGQEWVDFQCEIPNCTLGENSSRLVTQASYDALMGRLASLDAKEHANEVKRIAKQHFCFKPGKVCPIRYFAILPDPMHAISNILTPITRACIWQPLTYEPDNVRADIRALKDLAIDMLNKENRRHGVQAVFHNDEQGMPKFSGNVCKDIMSSGILYSWIRIVSPVLRLALPRKTALPPPAAPQEQQGAAKRRGRKSAVDMLQAAVVEADRVSSSRMQSEPRPAASITDEEYLNELQKKVEIDK</sequence>
<organism evidence="2 3">
    <name type="scientific">Prymnesium parvum</name>
    <name type="common">Toxic golden alga</name>
    <dbReference type="NCBI Taxonomy" id="97485"/>
    <lineage>
        <taxon>Eukaryota</taxon>
        <taxon>Haptista</taxon>
        <taxon>Haptophyta</taxon>
        <taxon>Prymnesiophyceae</taxon>
        <taxon>Prymnesiales</taxon>
        <taxon>Prymnesiaceae</taxon>
        <taxon>Prymnesium</taxon>
    </lineage>
</organism>
<evidence type="ECO:0000256" key="1">
    <source>
        <dbReference type="SAM" id="MobiDB-lite"/>
    </source>
</evidence>
<proteinExistence type="predicted"/>
<reference evidence="2 3" key="1">
    <citation type="journal article" date="2024" name="Science">
        <title>Giant polyketide synthase enzymes in the biosynthesis of giant marine polyether toxins.</title>
        <authorList>
            <person name="Fallon T.R."/>
            <person name="Shende V.V."/>
            <person name="Wierzbicki I.H."/>
            <person name="Pendleton A.L."/>
            <person name="Watervoot N.F."/>
            <person name="Auber R.P."/>
            <person name="Gonzalez D.J."/>
            <person name="Wisecaver J.H."/>
            <person name="Moore B.S."/>
        </authorList>
    </citation>
    <scope>NUCLEOTIDE SEQUENCE [LARGE SCALE GENOMIC DNA]</scope>
    <source>
        <strain evidence="2 3">12B1</strain>
    </source>
</reference>
<protein>
    <submittedName>
        <fullName evidence="2">Uncharacterized protein</fullName>
    </submittedName>
</protein>
<dbReference type="EMBL" id="JBGBPQ010000027">
    <property type="protein sequence ID" value="KAL1498695.1"/>
    <property type="molecule type" value="Genomic_DNA"/>
</dbReference>